<keyword evidence="7" id="KW-1185">Reference proteome</keyword>
<dbReference type="CDD" id="cd00030">
    <property type="entry name" value="C2"/>
    <property type="match status" value="1"/>
</dbReference>
<dbReference type="GO" id="GO:0016020">
    <property type="term" value="C:membrane"/>
    <property type="evidence" value="ECO:0007669"/>
    <property type="project" value="TreeGrafter"/>
</dbReference>
<evidence type="ECO:0000259" key="5">
    <source>
        <dbReference type="PROSITE" id="PS50004"/>
    </source>
</evidence>
<evidence type="ECO:0000313" key="6">
    <source>
        <dbReference type="EMBL" id="KNC56395.1"/>
    </source>
</evidence>
<evidence type="ECO:0000313" key="7">
    <source>
        <dbReference type="Proteomes" id="UP000054408"/>
    </source>
</evidence>
<dbReference type="InterPro" id="IPR000008">
    <property type="entry name" value="C2_dom"/>
</dbReference>
<dbReference type="OMA" id="MAIMWIL"/>
<dbReference type="EMBL" id="GL349441">
    <property type="protein sequence ID" value="KNC56395.1"/>
    <property type="molecule type" value="Genomic_DNA"/>
</dbReference>
<dbReference type="PANTHER" id="PTHR45911">
    <property type="entry name" value="C2 DOMAIN-CONTAINING PROTEIN"/>
    <property type="match status" value="1"/>
</dbReference>
<dbReference type="Pfam" id="PF00168">
    <property type="entry name" value="C2"/>
    <property type="match status" value="1"/>
</dbReference>
<keyword evidence="4" id="KW-0472">Membrane</keyword>
<dbReference type="eggNOG" id="ENOG502SFXW">
    <property type="taxonomic scope" value="Eukaryota"/>
</dbReference>
<feature type="transmembrane region" description="Helical" evidence="4">
    <location>
        <begin position="315"/>
        <end position="344"/>
    </location>
</feature>
<dbReference type="PANTHER" id="PTHR45911:SF4">
    <property type="entry name" value="MULTIPLE C2 AND TRANSMEMBRANE DOMAIN-CONTAINING PROTEIN"/>
    <property type="match status" value="1"/>
</dbReference>
<name>A0A0L0DVZ9_THETB</name>
<feature type="compositionally biased region" description="Basic residues" evidence="3">
    <location>
        <begin position="484"/>
        <end position="503"/>
    </location>
</feature>
<organism evidence="6 7">
    <name type="scientific">Thecamonas trahens ATCC 50062</name>
    <dbReference type="NCBI Taxonomy" id="461836"/>
    <lineage>
        <taxon>Eukaryota</taxon>
        <taxon>Apusozoa</taxon>
        <taxon>Apusomonadida</taxon>
        <taxon>Apusomonadidae</taxon>
        <taxon>Thecamonas</taxon>
    </lineage>
</organism>
<evidence type="ECO:0000256" key="2">
    <source>
        <dbReference type="ARBA" id="ARBA00022837"/>
    </source>
</evidence>
<dbReference type="SUPFAM" id="SSF49562">
    <property type="entry name" value="C2 domain (Calcium/lipid-binding domain, CaLB)"/>
    <property type="match status" value="1"/>
</dbReference>
<dbReference type="InterPro" id="IPR035892">
    <property type="entry name" value="C2_domain_sf"/>
</dbReference>
<reference evidence="6 7" key="1">
    <citation type="submission" date="2010-05" db="EMBL/GenBank/DDBJ databases">
        <title>The Genome Sequence of Thecamonas trahens ATCC 50062.</title>
        <authorList>
            <consortium name="The Broad Institute Genome Sequencing Platform"/>
            <person name="Russ C."/>
            <person name="Cuomo C."/>
            <person name="Shea T."/>
            <person name="Young S.K."/>
            <person name="Zeng Q."/>
            <person name="Koehrsen M."/>
            <person name="Haas B."/>
            <person name="Borodovsky M."/>
            <person name="Guigo R."/>
            <person name="Alvarado L."/>
            <person name="Berlin A."/>
            <person name="Bochicchio J."/>
            <person name="Borenstein D."/>
            <person name="Chapman S."/>
            <person name="Chen Z."/>
            <person name="Freedman E."/>
            <person name="Gellesch M."/>
            <person name="Goldberg J."/>
            <person name="Griggs A."/>
            <person name="Gujja S."/>
            <person name="Heilman E."/>
            <person name="Heiman D."/>
            <person name="Hepburn T."/>
            <person name="Howarth C."/>
            <person name="Jen D."/>
            <person name="Larson L."/>
            <person name="Mehta T."/>
            <person name="Park D."/>
            <person name="Pearson M."/>
            <person name="Roberts A."/>
            <person name="Saif S."/>
            <person name="Shenoy N."/>
            <person name="Sisk P."/>
            <person name="Stolte C."/>
            <person name="Sykes S."/>
            <person name="Thomson T."/>
            <person name="Walk T."/>
            <person name="White J."/>
            <person name="Yandava C."/>
            <person name="Burger G."/>
            <person name="Gray M.W."/>
            <person name="Holland P.W.H."/>
            <person name="King N."/>
            <person name="Lang F.B.F."/>
            <person name="Roger A.J."/>
            <person name="Ruiz-Trillo I."/>
            <person name="Lander E."/>
            <person name="Nusbaum C."/>
        </authorList>
    </citation>
    <scope>NUCLEOTIDE SEQUENCE [LARGE SCALE GENOMIC DNA]</scope>
    <source>
        <strain evidence="6 7">ATCC 50062</strain>
    </source>
</reference>
<keyword evidence="4" id="KW-1133">Transmembrane helix</keyword>
<dbReference type="Gene3D" id="2.60.40.150">
    <property type="entry name" value="C2 domain"/>
    <property type="match status" value="1"/>
</dbReference>
<dbReference type="PROSITE" id="PS50004">
    <property type="entry name" value="C2"/>
    <property type="match status" value="1"/>
</dbReference>
<sequence length="503" mass="56995">MEDASQIDVGKLEVQVVEARDLMQADRWSQSDPYVVVTFADKWESTYTVSDSNNPVWKKQEPFFFEVRSRKAKIFVDVFDKNKMEKDVFLGQVEISLEELENGSKRDAWWSLKDRMAGVEGAQVGRAEGKEITGSIHLRIEYTYSRVSEVAAYFLNEEVDVYAVKGEKKAAEFSMSVLIGNITVLYGLLEPLINWYYRQWDYWMWKDASASFTMLLVYSFISLNNWLIPTLIPLYLLAYMSWNYIEVGGKLTSADDDDYTFAVQEGEQQVDMGFLGISYYKSQMQVIQNSIGDTNVWIQGNKDLFNWRYPATTKYVWIGVAILTVLWSIVPFRFVMFTITLYLFTRFTKFYVYSWRIYKGLYKIVEERYGREASVKRRGFEASTPKPVSSASPAPKTVSSPVASQTRQSPASSSARKSNKSHKSNKSASPSKRTRKALPLAPTASSASSAAVTPAPSTPASYATPAADSPAASSSAMADSPSSSRRRKVKKSKHKRKPRTPKE</sequence>
<keyword evidence="2" id="KW-0106">Calcium</keyword>
<dbReference type="GO" id="GO:0005509">
    <property type="term" value="F:calcium ion binding"/>
    <property type="evidence" value="ECO:0007669"/>
    <property type="project" value="TreeGrafter"/>
</dbReference>
<dbReference type="RefSeq" id="XP_013760909.1">
    <property type="nucleotide sequence ID" value="XM_013905455.1"/>
</dbReference>
<feature type="compositionally biased region" description="Low complexity" evidence="3">
    <location>
        <begin position="441"/>
        <end position="483"/>
    </location>
</feature>
<evidence type="ECO:0000256" key="1">
    <source>
        <dbReference type="ARBA" id="ARBA00022723"/>
    </source>
</evidence>
<evidence type="ECO:0000256" key="3">
    <source>
        <dbReference type="SAM" id="MobiDB-lite"/>
    </source>
</evidence>
<evidence type="ECO:0000256" key="4">
    <source>
        <dbReference type="SAM" id="Phobius"/>
    </source>
</evidence>
<protein>
    <recommendedName>
        <fullName evidence="5">C2 domain-containing protein</fullName>
    </recommendedName>
</protein>
<feature type="transmembrane region" description="Helical" evidence="4">
    <location>
        <begin position="226"/>
        <end position="245"/>
    </location>
</feature>
<keyword evidence="4" id="KW-0812">Transmembrane</keyword>
<dbReference type="AlphaFoldDB" id="A0A0L0DVZ9"/>
<dbReference type="Proteomes" id="UP000054408">
    <property type="component" value="Unassembled WGS sequence"/>
</dbReference>
<dbReference type="SMART" id="SM00239">
    <property type="entry name" value="C2"/>
    <property type="match status" value="1"/>
</dbReference>
<feature type="region of interest" description="Disordered" evidence="3">
    <location>
        <begin position="375"/>
        <end position="503"/>
    </location>
</feature>
<dbReference type="GeneID" id="25562048"/>
<accession>A0A0L0DVZ9</accession>
<gene>
    <name evidence="6" type="ORF">AMSG_02365</name>
</gene>
<feature type="domain" description="C2" evidence="5">
    <location>
        <begin position="1"/>
        <end position="110"/>
    </location>
</feature>
<dbReference type="OrthoDB" id="270970at2759"/>
<dbReference type="STRING" id="461836.A0A0L0DVZ9"/>
<proteinExistence type="predicted"/>
<feature type="transmembrane region" description="Helical" evidence="4">
    <location>
        <begin position="175"/>
        <end position="197"/>
    </location>
</feature>
<keyword evidence="1" id="KW-0479">Metal-binding</keyword>
<feature type="compositionally biased region" description="Low complexity" evidence="3">
    <location>
        <begin position="382"/>
        <end position="416"/>
    </location>
</feature>